<evidence type="ECO:0000313" key="10">
    <source>
        <dbReference type="Proteomes" id="UP000094455"/>
    </source>
</evidence>
<dbReference type="PANTHER" id="PTHR11002:SF76">
    <property type="entry name" value="CARBONIC ANHYDRASE"/>
    <property type="match status" value="1"/>
</dbReference>
<dbReference type="GO" id="GO:0015976">
    <property type="term" value="P:carbon utilization"/>
    <property type="evidence" value="ECO:0007669"/>
    <property type="project" value="InterPro"/>
</dbReference>
<gene>
    <name evidence="9" type="ORF">PICMEDRAFT_29240</name>
</gene>
<dbReference type="InterPro" id="IPR036874">
    <property type="entry name" value="Carbonic_anhydrase_sf"/>
</dbReference>
<feature type="binding site" evidence="7">
    <location>
        <position position="80"/>
    </location>
    <ligand>
        <name>Zn(2+)</name>
        <dbReference type="ChEBI" id="CHEBI:29105"/>
    </ligand>
</feature>
<dbReference type="SUPFAM" id="SSF53056">
    <property type="entry name" value="beta-carbonic anhydrase, cab"/>
    <property type="match status" value="1"/>
</dbReference>
<keyword evidence="5 8" id="KW-0456">Lyase</keyword>
<accession>A0A1E3NRY3</accession>
<dbReference type="STRING" id="763406.A0A1E3NRY3"/>
<dbReference type="GO" id="GO:0034599">
    <property type="term" value="P:cellular response to oxidative stress"/>
    <property type="evidence" value="ECO:0007669"/>
    <property type="project" value="EnsemblFungi"/>
</dbReference>
<evidence type="ECO:0000256" key="1">
    <source>
        <dbReference type="ARBA" id="ARBA00006217"/>
    </source>
</evidence>
<keyword evidence="3 7" id="KW-0479">Metal-binding</keyword>
<feature type="binding site" evidence="7">
    <location>
        <position position="82"/>
    </location>
    <ligand>
        <name>Zn(2+)</name>
        <dbReference type="ChEBI" id="CHEBI:29105"/>
    </ligand>
</feature>
<name>A0A1E3NRY3_9ASCO</name>
<proteinExistence type="inferred from homology"/>
<evidence type="ECO:0000256" key="5">
    <source>
        <dbReference type="ARBA" id="ARBA00023239"/>
    </source>
</evidence>
<comment type="function">
    <text evidence="8">Reversible hydration of carbon dioxide.</text>
</comment>
<organism evidence="9 10">
    <name type="scientific">Pichia membranifaciens NRRL Y-2026</name>
    <dbReference type="NCBI Taxonomy" id="763406"/>
    <lineage>
        <taxon>Eukaryota</taxon>
        <taxon>Fungi</taxon>
        <taxon>Dikarya</taxon>
        <taxon>Ascomycota</taxon>
        <taxon>Saccharomycotina</taxon>
        <taxon>Pichiomycetes</taxon>
        <taxon>Pichiales</taxon>
        <taxon>Pichiaceae</taxon>
        <taxon>Pichia</taxon>
    </lineage>
</organism>
<dbReference type="PROSITE" id="PS00705">
    <property type="entry name" value="PROK_CO2_ANHYDRASE_2"/>
    <property type="match status" value="1"/>
</dbReference>
<dbReference type="GO" id="GO:0004089">
    <property type="term" value="F:carbonate dehydratase activity"/>
    <property type="evidence" value="ECO:0007669"/>
    <property type="project" value="UniProtKB-UniRule"/>
</dbReference>
<dbReference type="GO" id="GO:0071244">
    <property type="term" value="P:cellular response to carbon dioxide"/>
    <property type="evidence" value="ECO:0007669"/>
    <property type="project" value="EnsemblFungi"/>
</dbReference>
<dbReference type="EC" id="4.2.1.1" evidence="2 8"/>
<comment type="similarity">
    <text evidence="1 8">Belongs to the beta-class carbonic anhydrase family.</text>
</comment>
<dbReference type="AlphaFoldDB" id="A0A1E3NRY3"/>
<dbReference type="Gene3D" id="3.40.1050.10">
    <property type="entry name" value="Carbonic anhydrase"/>
    <property type="match status" value="1"/>
</dbReference>
<evidence type="ECO:0000313" key="9">
    <source>
        <dbReference type="EMBL" id="ODQ48865.1"/>
    </source>
</evidence>
<feature type="binding site" evidence="7">
    <location>
        <position position="139"/>
    </location>
    <ligand>
        <name>Zn(2+)</name>
        <dbReference type="ChEBI" id="CHEBI:29105"/>
    </ligand>
</feature>
<sequence length="253" mass="27498">MNESASTATAPAAAAAAAVSCSSLGHTHSDSYPFTLSKNSTLKDYLAANRRNMDKLKAEHPAVMPLSGKGQQPHTLWIGCGDSRINECTALGCLPGEVFTLRNIANVINNSDVSSMSAIQFAIEVLKVSKVIVCGHTDCGGVWASLSNKKAGGALDQWLSSVRHVRAQHLDELKAIDDINDRCKRLVELNVLNSVNTIQKNSSYVEAHARGDVELYALVYDVESGYLRELPLDHHDDYSEVFRLHENSDAPVH</sequence>
<feature type="binding site" evidence="7">
    <location>
        <position position="136"/>
    </location>
    <ligand>
        <name>Zn(2+)</name>
        <dbReference type="ChEBI" id="CHEBI:29105"/>
    </ligand>
</feature>
<dbReference type="SMART" id="SM00947">
    <property type="entry name" value="Pro_CA"/>
    <property type="match status" value="1"/>
</dbReference>
<dbReference type="RefSeq" id="XP_019019978.1">
    <property type="nucleotide sequence ID" value="XM_019162579.1"/>
</dbReference>
<dbReference type="PANTHER" id="PTHR11002">
    <property type="entry name" value="CARBONIC ANHYDRASE"/>
    <property type="match status" value="1"/>
</dbReference>
<evidence type="ECO:0000256" key="7">
    <source>
        <dbReference type="PIRSR" id="PIRSR601765-1"/>
    </source>
</evidence>
<dbReference type="GO" id="GO:0008270">
    <property type="term" value="F:zinc ion binding"/>
    <property type="evidence" value="ECO:0007669"/>
    <property type="project" value="UniProtKB-UniRule"/>
</dbReference>
<comment type="catalytic activity">
    <reaction evidence="6 8">
        <text>hydrogencarbonate + H(+) = CO2 + H2O</text>
        <dbReference type="Rhea" id="RHEA:10748"/>
        <dbReference type="ChEBI" id="CHEBI:15377"/>
        <dbReference type="ChEBI" id="CHEBI:15378"/>
        <dbReference type="ChEBI" id="CHEBI:16526"/>
        <dbReference type="ChEBI" id="CHEBI:17544"/>
        <dbReference type="EC" id="4.2.1.1"/>
    </reaction>
</comment>
<reference evidence="9 10" key="1">
    <citation type="journal article" date="2016" name="Proc. Natl. Acad. Sci. U.S.A.">
        <title>Comparative genomics of biotechnologically important yeasts.</title>
        <authorList>
            <person name="Riley R."/>
            <person name="Haridas S."/>
            <person name="Wolfe K.H."/>
            <person name="Lopes M.R."/>
            <person name="Hittinger C.T."/>
            <person name="Goeker M."/>
            <person name="Salamov A.A."/>
            <person name="Wisecaver J.H."/>
            <person name="Long T.M."/>
            <person name="Calvey C.H."/>
            <person name="Aerts A.L."/>
            <person name="Barry K.W."/>
            <person name="Choi C."/>
            <person name="Clum A."/>
            <person name="Coughlan A.Y."/>
            <person name="Deshpande S."/>
            <person name="Douglass A.P."/>
            <person name="Hanson S.J."/>
            <person name="Klenk H.-P."/>
            <person name="LaButti K.M."/>
            <person name="Lapidus A."/>
            <person name="Lindquist E.A."/>
            <person name="Lipzen A.M."/>
            <person name="Meier-Kolthoff J.P."/>
            <person name="Ohm R.A."/>
            <person name="Otillar R.P."/>
            <person name="Pangilinan J.L."/>
            <person name="Peng Y."/>
            <person name="Rokas A."/>
            <person name="Rosa C.A."/>
            <person name="Scheuner C."/>
            <person name="Sibirny A.A."/>
            <person name="Slot J.C."/>
            <person name="Stielow J.B."/>
            <person name="Sun H."/>
            <person name="Kurtzman C.P."/>
            <person name="Blackwell M."/>
            <person name="Grigoriev I.V."/>
            <person name="Jeffries T.W."/>
        </authorList>
    </citation>
    <scope>NUCLEOTIDE SEQUENCE [LARGE SCALE GENOMIC DNA]</scope>
    <source>
        <strain evidence="9 10">NRRL Y-2026</strain>
    </source>
</reference>
<evidence type="ECO:0000256" key="3">
    <source>
        <dbReference type="ARBA" id="ARBA00022723"/>
    </source>
</evidence>
<dbReference type="GO" id="GO:0005758">
    <property type="term" value="C:mitochondrial intermembrane space"/>
    <property type="evidence" value="ECO:0007669"/>
    <property type="project" value="EnsemblFungi"/>
</dbReference>
<comment type="cofactor">
    <cofactor evidence="7">
        <name>Zn(2+)</name>
        <dbReference type="ChEBI" id="CHEBI:29105"/>
    </cofactor>
    <text evidence="7">Binds 1 zinc ion per subunit.</text>
</comment>
<dbReference type="InterPro" id="IPR015892">
    <property type="entry name" value="Carbonic_anhydrase_CS"/>
</dbReference>
<evidence type="ECO:0000256" key="4">
    <source>
        <dbReference type="ARBA" id="ARBA00022833"/>
    </source>
</evidence>
<dbReference type="InterPro" id="IPR001765">
    <property type="entry name" value="Carbonic_anhydrase"/>
</dbReference>
<dbReference type="OrthoDB" id="10248475at2759"/>
<evidence type="ECO:0000256" key="8">
    <source>
        <dbReference type="RuleBase" id="RU003956"/>
    </source>
</evidence>
<keyword evidence="10" id="KW-1185">Reference proteome</keyword>
<dbReference type="EMBL" id="KV454001">
    <property type="protein sequence ID" value="ODQ48865.1"/>
    <property type="molecule type" value="Genomic_DNA"/>
</dbReference>
<keyword evidence="4 7" id="KW-0862">Zinc</keyword>
<dbReference type="Pfam" id="PF00484">
    <property type="entry name" value="Pro_CA"/>
    <property type="match status" value="1"/>
</dbReference>
<dbReference type="CDD" id="cd00883">
    <property type="entry name" value="beta_CA_cladeA"/>
    <property type="match status" value="1"/>
</dbReference>
<dbReference type="Proteomes" id="UP000094455">
    <property type="component" value="Unassembled WGS sequence"/>
</dbReference>
<evidence type="ECO:0000256" key="2">
    <source>
        <dbReference type="ARBA" id="ARBA00012925"/>
    </source>
</evidence>
<protein>
    <recommendedName>
        <fullName evidence="2 8">Carbonic anhydrase</fullName>
        <ecNumber evidence="2 8">4.2.1.1</ecNumber>
    </recommendedName>
    <alternativeName>
        <fullName evidence="8">Carbonate dehydratase</fullName>
    </alternativeName>
</protein>
<dbReference type="GeneID" id="30179266"/>
<evidence type="ECO:0000256" key="6">
    <source>
        <dbReference type="ARBA" id="ARBA00048348"/>
    </source>
</evidence>